<dbReference type="SUPFAM" id="SSF55729">
    <property type="entry name" value="Acyl-CoA N-acyltransferases (Nat)"/>
    <property type="match status" value="1"/>
</dbReference>
<sequence>MIRLIPYDRSGEAAALELIRGFWLAHNQETQTEEEARADLAAWTAEGHRFYFIEKDADAVGFVHLGSRGGACDWLEDLFVLPACQNQGTGSEAIRLAEEIVRQYSDSLYIEAAARNRRAIALYHRLGYQCLNTVTVRKDFPGYAYEVQRSERIYDLPFEIRASRQTREETL</sequence>
<dbReference type="Pfam" id="PF00583">
    <property type="entry name" value="Acetyltransf_1"/>
    <property type="match status" value="1"/>
</dbReference>
<dbReference type="CDD" id="cd04301">
    <property type="entry name" value="NAT_SF"/>
    <property type="match status" value="1"/>
</dbReference>
<evidence type="ECO:0000259" key="1">
    <source>
        <dbReference type="PROSITE" id="PS51186"/>
    </source>
</evidence>
<organism evidence="2 3">
    <name type="scientific">Candidatus Avoscillospira stercorigallinarum</name>
    <dbReference type="NCBI Taxonomy" id="2840708"/>
    <lineage>
        <taxon>Bacteria</taxon>
        <taxon>Bacillati</taxon>
        <taxon>Bacillota</taxon>
        <taxon>Clostridia</taxon>
        <taxon>Eubacteriales</taxon>
        <taxon>Oscillospiraceae</taxon>
        <taxon>Oscillospiraceae incertae sedis</taxon>
        <taxon>Candidatus Avoscillospira</taxon>
    </lineage>
</organism>
<reference evidence="2" key="2">
    <citation type="journal article" date="2021" name="PeerJ">
        <title>Extensive microbial diversity within the chicken gut microbiome revealed by metagenomics and culture.</title>
        <authorList>
            <person name="Gilroy R."/>
            <person name="Ravi A."/>
            <person name="Getino M."/>
            <person name="Pursley I."/>
            <person name="Horton D.L."/>
            <person name="Alikhan N.F."/>
            <person name="Baker D."/>
            <person name="Gharbi K."/>
            <person name="Hall N."/>
            <person name="Watson M."/>
            <person name="Adriaenssens E.M."/>
            <person name="Foster-Nyarko E."/>
            <person name="Jarju S."/>
            <person name="Secka A."/>
            <person name="Antonio M."/>
            <person name="Oren A."/>
            <person name="Chaudhuri R.R."/>
            <person name="La Ragione R."/>
            <person name="Hildebrand F."/>
            <person name="Pallen M.J."/>
        </authorList>
    </citation>
    <scope>NUCLEOTIDE SEQUENCE</scope>
    <source>
        <strain evidence="2">ChiSjej2B20-13462</strain>
    </source>
</reference>
<feature type="domain" description="N-acetyltransferase" evidence="1">
    <location>
        <begin position="2"/>
        <end position="152"/>
    </location>
</feature>
<accession>A0A9D1CNR6</accession>
<dbReference type="GO" id="GO:0016747">
    <property type="term" value="F:acyltransferase activity, transferring groups other than amino-acyl groups"/>
    <property type="evidence" value="ECO:0007669"/>
    <property type="project" value="InterPro"/>
</dbReference>
<evidence type="ECO:0000313" key="2">
    <source>
        <dbReference type="EMBL" id="HIQ69363.1"/>
    </source>
</evidence>
<dbReference type="EMBL" id="DVFN01000052">
    <property type="protein sequence ID" value="HIQ69363.1"/>
    <property type="molecule type" value="Genomic_DNA"/>
</dbReference>
<comment type="caution">
    <text evidence="2">The sequence shown here is derived from an EMBL/GenBank/DDBJ whole genome shotgun (WGS) entry which is preliminary data.</text>
</comment>
<proteinExistence type="predicted"/>
<gene>
    <name evidence="2" type="ORF">IAA67_03415</name>
</gene>
<reference evidence="2" key="1">
    <citation type="submission" date="2020-10" db="EMBL/GenBank/DDBJ databases">
        <authorList>
            <person name="Gilroy R."/>
        </authorList>
    </citation>
    <scope>NUCLEOTIDE SEQUENCE</scope>
    <source>
        <strain evidence="2">ChiSjej2B20-13462</strain>
    </source>
</reference>
<name>A0A9D1CNR6_9FIRM</name>
<dbReference type="InterPro" id="IPR016181">
    <property type="entry name" value="Acyl_CoA_acyltransferase"/>
</dbReference>
<evidence type="ECO:0000313" key="3">
    <source>
        <dbReference type="Proteomes" id="UP000886874"/>
    </source>
</evidence>
<dbReference type="InterPro" id="IPR000182">
    <property type="entry name" value="GNAT_dom"/>
</dbReference>
<protein>
    <submittedName>
        <fullName evidence="2">GNAT family N-acetyltransferase</fullName>
    </submittedName>
</protein>
<dbReference type="Proteomes" id="UP000886874">
    <property type="component" value="Unassembled WGS sequence"/>
</dbReference>
<dbReference type="AlphaFoldDB" id="A0A9D1CNR6"/>
<dbReference type="Gene3D" id="3.40.630.30">
    <property type="match status" value="1"/>
</dbReference>
<dbReference type="PROSITE" id="PS51186">
    <property type="entry name" value="GNAT"/>
    <property type="match status" value="1"/>
</dbReference>